<evidence type="ECO:0000256" key="1">
    <source>
        <dbReference type="SAM" id="SignalP"/>
    </source>
</evidence>
<sequence>MPASKRFALFAAVATALAVSSAAQAGPNVAVCVTLQNNYNACMVQAQRQQGWGGQGYGGGWDGGYGGYGGWGDDDDYYRQQRRQRRAVSKQAECARWLYAIQQNGCVR</sequence>
<dbReference type="AlphaFoldDB" id="A0A6B8M0R5"/>
<reference evidence="2 3" key="1">
    <citation type="submission" date="2019-09" db="EMBL/GenBank/DDBJ databases">
        <title>Isolation and complete genome sequencing of Methylocystis species.</title>
        <authorList>
            <person name="Rumah B.L."/>
            <person name="Stead C.E."/>
            <person name="Stevens B.C."/>
            <person name="Minton N.P."/>
            <person name="Grosse-Honebrink A."/>
            <person name="Zhang Y."/>
        </authorList>
    </citation>
    <scope>NUCLEOTIDE SEQUENCE [LARGE SCALE GENOMIC DNA]</scope>
    <source>
        <strain evidence="2 3">BRCS2</strain>
    </source>
</reference>
<dbReference type="EMBL" id="CP044331">
    <property type="protein sequence ID" value="QGM97364.1"/>
    <property type="molecule type" value="Genomic_DNA"/>
</dbReference>
<accession>A0A6B8M0R5</accession>
<dbReference type="KEGG" id="mpar:F7D14_07675"/>
<name>A0A6B8M0R5_9HYPH</name>
<protein>
    <submittedName>
        <fullName evidence="2">Uncharacterized protein</fullName>
    </submittedName>
</protein>
<evidence type="ECO:0000313" key="2">
    <source>
        <dbReference type="EMBL" id="QGM97364.1"/>
    </source>
</evidence>
<keyword evidence="1" id="KW-0732">Signal</keyword>
<dbReference type="RefSeq" id="WP_016921691.1">
    <property type="nucleotide sequence ID" value="NZ_CP044331.1"/>
</dbReference>
<proteinExistence type="predicted"/>
<keyword evidence="3" id="KW-1185">Reference proteome</keyword>
<feature type="signal peptide" evidence="1">
    <location>
        <begin position="1"/>
        <end position="25"/>
    </location>
</feature>
<gene>
    <name evidence="2" type="ORF">F7D14_07675</name>
</gene>
<organism evidence="2 3">
    <name type="scientific">Methylocystis parvus</name>
    <dbReference type="NCBI Taxonomy" id="134"/>
    <lineage>
        <taxon>Bacteria</taxon>
        <taxon>Pseudomonadati</taxon>
        <taxon>Pseudomonadota</taxon>
        <taxon>Alphaproteobacteria</taxon>
        <taxon>Hyphomicrobiales</taxon>
        <taxon>Methylocystaceae</taxon>
        <taxon>Methylocystis</taxon>
    </lineage>
</organism>
<feature type="chain" id="PRO_5025370935" evidence="1">
    <location>
        <begin position="26"/>
        <end position="108"/>
    </location>
</feature>
<evidence type="ECO:0000313" key="3">
    <source>
        <dbReference type="Proteomes" id="UP000422569"/>
    </source>
</evidence>
<dbReference type="Proteomes" id="UP000422569">
    <property type="component" value="Chromosome"/>
</dbReference>